<dbReference type="Proteomes" id="UP000554235">
    <property type="component" value="Unassembled WGS sequence"/>
</dbReference>
<comment type="caution">
    <text evidence="10">The sequence shown here is derived from an EMBL/GenBank/DDBJ whole genome shotgun (WGS) entry which is preliminary data.</text>
</comment>
<evidence type="ECO:0000256" key="1">
    <source>
        <dbReference type="ARBA" id="ARBA00001970"/>
    </source>
</evidence>
<dbReference type="GO" id="GO:0046872">
    <property type="term" value="F:metal ion binding"/>
    <property type="evidence" value="ECO:0007669"/>
    <property type="project" value="UniProtKB-KW"/>
</dbReference>
<proteinExistence type="inferred from homology"/>
<dbReference type="Pfam" id="PF01328">
    <property type="entry name" value="Peroxidase_2"/>
    <property type="match status" value="2"/>
</dbReference>
<name>A0A8H4LQU5_9HYPO</name>
<sequence>MKFSSLSFIFAFASASASPQYGYGSEPLLQWRPAGPSDFRGPCPMLNTLANHGFLLHDGRAMTEEAVVTGLKKGLNFEESTGKFIFKNGLVANPTPNATFFTLDQLNKHNLLEHDASLRFVSSLYYAKDPNVTLCVNQGGSRLDAYHGNNHIFNQEIFDQTKAWWTDDIVDMTMLANSKLFRQLASRATNPNYTFTTAKTEPFSLGEVSGLIVAFGNIDNGTVRKDFMEYFFENERLPTVLGWSKKTTPVTNKQIFGVAARVADATTLLADGNVTSIFGRRDLHAGR</sequence>
<keyword evidence="11" id="KW-1185">Reference proteome</keyword>
<evidence type="ECO:0000256" key="2">
    <source>
        <dbReference type="ARBA" id="ARBA00022559"/>
    </source>
</evidence>
<evidence type="ECO:0000256" key="3">
    <source>
        <dbReference type="ARBA" id="ARBA00022617"/>
    </source>
</evidence>
<dbReference type="InterPro" id="IPR036851">
    <property type="entry name" value="Chloroperoxidase-like_sf"/>
</dbReference>
<keyword evidence="3" id="KW-0349">Heme</keyword>
<dbReference type="GO" id="GO:0004601">
    <property type="term" value="F:peroxidase activity"/>
    <property type="evidence" value="ECO:0007669"/>
    <property type="project" value="UniProtKB-KW"/>
</dbReference>
<feature type="chain" id="PRO_5034491386" evidence="8">
    <location>
        <begin position="25"/>
        <end position="287"/>
    </location>
</feature>
<dbReference type="OrthoDB" id="407298at2759"/>
<evidence type="ECO:0000256" key="7">
    <source>
        <dbReference type="ARBA" id="ARBA00025795"/>
    </source>
</evidence>
<evidence type="ECO:0000313" key="10">
    <source>
        <dbReference type="EMBL" id="KAF4472266.1"/>
    </source>
</evidence>
<dbReference type="EMBL" id="JAADYS010000098">
    <property type="protein sequence ID" value="KAF4472266.1"/>
    <property type="molecule type" value="Genomic_DNA"/>
</dbReference>
<dbReference type="PANTHER" id="PTHR33577">
    <property type="entry name" value="STERIGMATOCYSTIN BIOSYNTHESIS PEROXIDASE STCC-RELATED"/>
    <property type="match status" value="1"/>
</dbReference>
<dbReference type="SUPFAM" id="SSF47571">
    <property type="entry name" value="Cloroperoxidase"/>
    <property type="match status" value="1"/>
</dbReference>
<reference evidence="10 11" key="1">
    <citation type="submission" date="2020-01" db="EMBL/GenBank/DDBJ databases">
        <title>Identification and distribution of gene clusters putatively required for synthesis of sphingolipid metabolism inhibitors in phylogenetically diverse species of the filamentous fungus Fusarium.</title>
        <authorList>
            <person name="Kim H.-S."/>
            <person name="Busman M."/>
            <person name="Brown D.W."/>
            <person name="Divon H."/>
            <person name="Uhlig S."/>
            <person name="Proctor R.H."/>
        </authorList>
    </citation>
    <scope>NUCLEOTIDE SEQUENCE [LARGE SCALE GENOMIC DNA]</scope>
    <source>
        <strain evidence="10 11">NRRL 20459</strain>
    </source>
</reference>
<keyword evidence="6" id="KW-0408">Iron</keyword>
<evidence type="ECO:0000256" key="8">
    <source>
        <dbReference type="SAM" id="SignalP"/>
    </source>
</evidence>
<evidence type="ECO:0000259" key="9">
    <source>
        <dbReference type="PROSITE" id="PS51405"/>
    </source>
</evidence>
<protein>
    <submittedName>
        <fullName evidence="10">Cloroperoxidase</fullName>
    </submittedName>
</protein>
<organism evidence="10 11">
    <name type="scientific">Fusarium albosuccineum</name>
    <dbReference type="NCBI Taxonomy" id="1237068"/>
    <lineage>
        <taxon>Eukaryota</taxon>
        <taxon>Fungi</taxon>
        <taxon>Dikarya</taxon>
        <taxon>Ascomycota</taxon>
        <taxon>Pezizomycotina</taxon>
        <taxon>Sordariomycetes</taxon>
        <taxon>Hypocreomycetidae</taxon>
        <taxon>Hypocreales</taxon>
        <taxon>Nectriaceae</taxon>
        <taxon>Fusarium</taxon>
        <taxon>Fusarium decemcellulare species complex</taxon>
    </lineage>
</organism>
<dbReference type="AlphaFoldDB" id="A0A8H4LQU5"/>
<dbReference type="InterPro" id="IPR000028">
    <property type="entry name" value="Chloroperoxidase"/>
</dbReference>
<keyword evidence="8" id="KW-0732">Signal</keyword>
<dbReference type="PROSITE" id="PS51405">
    <property type="entry name" value="HEME_HALOPEROXIDASE"/>
    <property type="match status" value="1"/>
</dbReference>
<evidence type="ECO:0000313" key="11">
    <source>
        <dbReference type="Proteomes" id="UP000554235"/>
    </source>
</evidence>
<evidence type="ECO:0000256" key="6">
    <source>
        <dbReference type="ARBA" id="ARBA00023004"/>
    </source>
</evidence>
<accession>A0A8H4LQU5</accession>
<comment type="similarity">
    <text evidence="7">Belongs to the chloroperoxidase family.</text>
</comment>
<keyword evidence="4" id="KW-0479">Metal-binding</keyword>
<keyword evidence="5" id="KW-0560">Oxidoreductase</keyword>
<evidence type="ECO:0000256" key="4">
    <source>
        <dbReference type="ARBA" id="ARBA00022723"/>
    </source>
</evidence>
<feature type="domain" description="Heme haloperoxidase family profile" evidence="9">
    <location>
        <begin position="27"/>
        <end position="257"/>
    </location>
</feature>
<evidence type="ECO:0000256" key="5">
    <source>
        <dbReference type="ARBA" id="ARBA00023002"/>
    </source>
</evidence>
<comment type="cofactor">
    <cofactor evidence="1">
        <name>heme b</name>
        <dbReference type="ChEBI" id="CHEBI:60344"/>
    </cofactor>
</comment>
<keyword evidence="2 10" id="KW-0575">Peroxidase</keyword>
<feature type="signal peptide" evidence="8">
    <location>
        <begin position="1"/>
        <end position="24"/>
    </location>
</feature>
<gene>
    <name evidence="10" type="ORF">FALBO_822</name>
</gene>
<dbReference type="Gene3D" id="1.10.489.10">
    <property type="entry name" value="Chloroperoxidase-like"/>
    <property type="match status" value="1"/>
</dbReference>
<dbReference type="PANTHER" id="PTHR33577:SF7">
    <property type="entry name" value="HEME HALOPEROXIDASE FAMILY PROFILE DOMAIN-CONTAINING PROTEIN"/>
    <property type="match status" value="1"/>
</dbReference>